<dbReference type="SUPFAM" id="SSF55154">
    <property type="entry name" value="CYTH-like phosphatases"/>
    <property type="match status" value="1"/>
</dbReference>
<evidence type="ECO:0000313" key="2">
    <source>
        <dbReference type="EMBL" id="KAJ3255937.1"/>
    </source>
</evidence>
<evidence type="ECO:0000259" key="1">
    <source>
        <dbReference type="PROSITE" id="PS51707"/>
    </source>
</evidence>
<dbReference type="PANTHER" id="PTHR34948">
    <property type="entry name" value="OS08G0299200 PROTEIN"/>
    <property type="match status" value="1"/>
</dbReference>
<keyword evidence="3" id="KW-1185">Reference proteome</keyword>
<sequence>MEVELKYRLTKQEYDKCLALFNSLSDCQLVDTEYQENYFYDNSNLELEKKRVNFRLRRINAKETKSVITIKGKGQNHVTLKDGVSRISEIEETIDNQVFDQMKNDPSSILNLKLDIVESLREELTAFDLSLSGLELEVDETEYDFGTAYEIEVEHADPETTRAQLEGLFNSHGITFSYSKRSKFGNLKAREII</sequence>
<dbReference type="Gene3D" id="2.40.320.10">
    <property type="entry name" value="Hypothetical Protein Pfu-838710-001"/>
    <property type="match status" value="1"/>
</dbReference>
<dbReference type="Pfam" id="PF01928">
    <property type="entry name" value="CYTH"/>
    <property type="match status" value="1"/>
</dbReference>
<protein>
    <recommendedName>
        <fullName evidence="1">CYTH domain-containing protein</fullName>
    </recommendedName>
</protein>
<dbReference type="GO" id="GO:0016462">
    <property type="term" value="F:pyrophosphatase activity"/>
    <property type="evidence" value="ECO:0007669"/>
    <property type="project" value="UniProtKB-ARBA"/>
</dbReference>
<dbReference type="InterPro" id="IPR033469">
    <property type="entry name" value="CYTH-like_dom_sf"/>
</dbReference>
<comment type="caution">
    <text evidence="2">The sequence shown here is derived from an EMBL/GenBank/DDBJ whole genome shotgun (WGS) entry which is preliminary data.</text>
</comment>
<reference evidence="2" key="1">
    <citation type="submission" date="2020-05" db="EMBL/GenBank/DDBJ databases">
        <title>Phylogenomic resolution of chytrid fungi.</title>
        <authorList>
            <person name="Stajich J.E."/>
            <person name="Amses K."/>
            <person name="Simmons R."/>
            <person name="Seto K."/>
            <person name="Myers J."/>
            <person name="Bonds A."/>
            <person name="Quandt C.A."/>
            <person name="Barry K."/>
            <person name="Liu P."/>
            <person name="Grigoriev I."/>
            <person name="Longcore J.E."/>
            <person name="James T.Y."/>
        </authorList>
    </citation>
    <scope>NUCLEOTIDE SEQUENCE</scope>
    <source>
        <strain evidence="2">PLAUS21</strain>
    </source>
</reference>
<gene>
    <name evidence="2" type="ORF">HK103_005853</name>
</gene>
<evidence type="ECO:0000313" key="3">
    <source>
        <dbReference type="Proteomes" id="UP001210925"/>
    </source>
</evidence>
<feature type="domain" description="CYTH" evidence="1">
    <location>
        <begin position="1"/>
        <end position="193"/>
    </location>
</feature>
<organism evidence="2 3">
    <name type="scientific">Boothiomyces macroporosus</name>
    <dbReference type="NCBI Taxonomy" id="261099"/>
    <lineage>
        <taxon>Eukaryota</taxon>
        <taxon>Fungi</taxon>
        <taxon>Fungi incertae sedis</taxon>
        <taxon>Chytridiomycota</taxon>
        <taxon>Chytridiomycota incertae sedis</taxon>
        <taxon>Chytridiomycetes</taxon>
        <taxon>Rhizophydiales</taxon>
        <taxon>Terramycetaceae</taxon>
        <taxon>Boothiomyces</taxon>
    </lineage>
</organism>
<accession>A0AAD5UIQ5</accession>
<dbReference type="InterPro" id="IPR023577">
    <property type="entry name" value="CYTH_domain"/>
</dbReference>
<dbReference type="SMART" id="SM01118">
    <property type="entry name" value="CYTH"/>
    <property type="match status" value="1"/>
</dbReference>
<name>A0AAD5UIQ5_9FUNG</name>
<proteinExistence type="predicted"/>
<dbReference type="Proteomes" id="UP001210925">
    <property type="component" value="Unassembled WGS sequence"/>
</dbReference>
<dbReference type="AlphaFoldDB" id="A0AAD5UIQ5"/>
<dbReference type="PROSITE" id="PS51707">
    <property type="entry name" value="CYTH"/>
    <property type="match status" value="1"/>
</dbReference>
<dbReference type="EMBL" id="JADGKB010000058">
    <property type="protein sequence ID" value="KAJ3255937.1"/>
    <property type="molecule type" value="Genomic_DNA"/>
</dbReference>
<dbReference type="PANTHER" id="PTHR34948:SF2">
    <property type="entry name" value="TRIPHOSPHATE TUNNEL METALLOENZYME 3"/>
    <property type="match status" value="1"/>
</dbReference>